<dbReference type="AlphaFoldDB" id="A0A9P3L7Z8"/>
<keyword evidence="3" id="KW-1185">Reference proteome</keyword>
<evidence type="ECO:0000313" key="2">
    <source>
        <dbReference type="EMBL" id="GJE84478.1"/>
    </source>
</evidence>
<dbReference type="Proteomes" id="UP000703269">
    <property type="component" value="Unassembled WGS sequence"/>
</dbReference>
<gene>
    <name evidence="2" type="ORF">PsYK624_005540</name>
</gene>
<feature type="region of interest" description="Disordered" evidence="1">
    <location>
        <begin position="18"/>
        <end position="76"/>
    </location>
</feature>
<name>A0A9P3L7Z8_9APHY</name>
<sequence length="220" mass="24618">MRRAAFSLLQLARRARIRTEHGQSHSGGGAAPPTSRPGASVAVNLAAREARGSDRRNSERKRGGSGPTRFRTRRDGASLVIRATARRRVPRQRSDGATARFWSALRRPHTACTQHAVDSRMAPAAMAWHFAGRSKLRLRYFGDVACADEARRQVVQRILAQVLCTSAQRSLCRHTPLLQDLREELHSRHGMVRPLDARAELQRVESGFQFGTHVFRCHST</sequence>
<dbReference type="EMBL" id="BPQB01000001">
    <property type="protein sequence ID" value="GJE84478.1"/>
    <property type="molecule type" value="Genomic_DNA"/>
</dbReference>
<feature type="compositionally biased region" description="Basic and acidic residues" evidence="1">
    <location>
        <begin position="48"/>
        <end position="62"/>
    </location>
</feature>
<reference evidence="2 3" key="1">
    <citation type="submission" date="2021-08" db="EMBL/GenBank/DDBJ databases">
        <title>Draft Genome Sequence of Phanerochaete sordida strain YK-624.</title>
        <authorList>
            <person name="Mori T."/>
            <person name="Dohra H."/>
            <person name="Suzuki T."/>
            <person name="Kawagishi H."/>
            <person name="Hirai H."/>
        </authorList>
    </citation>
    <scope>NUCLEOTIDE SEQUENCE [LARGE SCALE GENOMIC DNA]</scope>
    <source>
        <strain evidence="2 3">YK-624</strain>
    </source>
</reference>
<evidence type="ECO:0000256" key="1">
    <source>
        <dbReference type="SAM" id="MobiDB-lite"/>
    </source>
</evidence>
<accession>A0A9P3L7Z8</accession>
<evidence type="ECO:0000313" key="3">
    <source>
        <dbReference type="Proteomes" id="UP000703269"/>
    </source>
</evidence>
<organism evidence="2 3">
    <name type="scientific">Phanerochaete sordida</name>
    <dbReference type="NCBI Taxonomy" id="48140"/>
    <lineage>
        <taxon>Eukaryota</taxon>
        <taxon>Fungi</taxon>
        <taxon>Dikarya</taxon>
        <taxon>Basidiomycota</taxon>
        <taxon>Agaricomycotina</taxon>
        <taxon>Agaricomycetes</taxon>
        <taxon>Polyporales</taxon>
        <taxon>Phanerochaetaceae</taxon>
        <taxon>Phanerochaete</taxon>
    </lineage>
</organism>
<protein>
    <submittedName>
        <fullName evidence="2">Uncharacterized protein</fullName>
    </submittedName>
</protein>
<comment type="caution">
    <text evidence="2">The sequence shown here is derived from an EMBL/GenBank/DDBJ whole genome shotgun (WGS) entry which is preliminary data.</text>
</comment>
<proteinExistence type="predicted"/>